<feature type="region of interest" description="Disordered" evidence="1">
    <location>
        <begin position="162"/>
        <end position="182"/>
    </location>
</feature>
<dbReference type="AlphaFoldDB" id="A0AAW1X9P9"/>
<dbReference type="SUPFAM" id="SSF81383">
    <property type="entry name" value="F-box domain"/>
    <property type="match status" value="1"/>
</dbReference>
<reference evidence="3 4" key="1">
    <citation type="journal article" date="2023" name="G3 (Bethesda)">
        <title>A chromosome-length genome assembly and annotation of blackberry (Rubus argutus, cv. 'Hillquist').</title>
        <authorList>
            <person name="Bruna T."/>
            <person name="Aryal R."/>
            <person name="Dudchenko O."/>
            <person name="Sargent D.J."/>
            <person name="Mead D."/>
            <person name="Buti M."/>
            <person name="Cavallini A."/>
            <person name="Hytonen T."/>
            <person name="Andres J."/>
            <person name="Pham M."/>
            <person name="Weisz D."/>
            <person name="Mascagni F."/>
            <person name="Usai G."/>
            <person name="Natali L."/>
            <person name="Bassil N."/>
            <person name="Fernandez G.E."/>
            <person name="Lomsadze A."/>
            <person name="Armour M."/>
            <person name="Olukolu B."/>
            <person name="Poorten T."/>
            <person name="Britton C."/>
            <person name="Davik J."/>
            <person name="Ashrafi H."/>
            <person name="Aiden E.L."/>
            <person name="Borodovsky M."/>
            <person name="Worthington M."/>
        </authorList>
    </citation>
    <scope>NUCLEOTIDE SEQUENCE [LARGE SCALE GENOMIC DNA]</scope>
    <source>
        <strain evidence="3">PI 553951</strain>
    </source>
</reference>
<keyword evidence="4" id="KW-1185">Reference proteome</keyword>
<accession>A0AAW1X9P9</accession>
<organism evidence="3 4">
    <name type="scientific">Rubus argutus</name>
    <name type="common">Southern blackberry</name>
    <dbReference type="NCBI Taxonomy" id="59490"/>
    <lineage>
        <taxon>Eukaryota</taxon>
        <taxon>Viridiplantae</taxon>
        <taxon>Streptophyta</taxon>
        <taxon>Embryophyta</taxon>
        <taxon>Tracheophyta</taxon>
        <taxon>Spermatophyta</taxon>
        <taxon>Magnoliopsida</taxon>
        <taxon>eudicotyledons</taxon>
        <taxon>Gunneridae</taxon>
        <taxon>Pentapetalae</taxon>
        <taxon>rosids</taxon>
        <taxon>fabids</taxon>
        <taxon>Rosales</taxon>
        <taxon>Rosaceae</taxon>
        <taxon>Rosoideae</taxon>
        <taxon>Rosoideae incertae sedis</taxon>
        <taxon>Rubus</taxon>
    </lineage>
</organism>
<comment type="caution">
    <text evidence="3">The sequence shown here is derived from an EMBL/GenBank/DDBJ whole genome shotgun (WGS) entry which is preliminary data.</text>
</comment>
<feature type="compositionally biased region" description="Basic and acidic residues" evidence="1">
    <location>
        <begin position="162"/>
        <end position="179"/>
    </location>
</feature>
<dbReference type="InterPro" id="IPR055290">
    <property type="entry name" value="At3g26010-like"/>
</dbReference>
<dbReference type="PANTHER" id="PTHR35546:SF130">
    <property type="entry name" value="EXPRESSED PROTEIN"/>
    <property type="match status" value="1"/>
</dbReference>
<name>A0AAW1X9P9_RUBAR</name>
<dbReference type="Pfam" id="PF00646">
    <property type="entry name" value="F-box"/>
    <property type="match status" value="1"/>
</dbReference>
<proteinExistence type="predicted"/>
<dbReference type="PANTHER" id="PTHR35546">
    <property type="entry name" value="F-BOX PROTEIN INTERACTION DOMAIN PROTEIN-RELATED"/>
    <property type="match status" value="1"/>
</dbReference>
<protein>
    <recommendedName>
        <fullName evidence="2">F-box domain-containing protein</fullName>
    </recommendedName>
</protein>
<evidence type="ECO:0000256" key="1">
    <source>
        <dbReference type="SAM" id="MobiDB-lite"/>
    </source>
</evidence>
<dbReference type="InterPro" id="IPR036047">
    <property type="entry name" value="F-box-like_dom_sf"/>
</dbReference>
<sequence>MIDDFPDVVLVEILCRLPGNKLVFQCKCVSKRWLSLIANPYFISCFVCRQSDAHKPIISTLVMLGLEINNNLNVTSNHPVFKTMKFIPFLEDQPKSVVVVTYNDLVLYCSINHSHHDYHIYNPYTKQSVALPPTSGINREQLVGFICDPYYKYSGKSNNREPYYKHSGELDDRDDKKEQTSTTTPCSIILNAAYRWMVVRIVSNPIGSPGFRVQIISSETGEWGEFVVPSSRNPFSTIESGDNIPKYHFIEYPENLGGYFFDRYLGVCGGHLRMCVVTDDDSGAAQQGGNIKEQTGQRDVAVRDGREQFDDEVAGQKRNDSKDDGVRAACSGDGGVRAASVHVQPGDEVKFKWLAQRVSLPPKDIHVLYKAPRNKVAAFYPNDQDVICLQLHLSSADIVVCKHEHRGGTLEMVTEVPFNKAIYRAVYPFVIPFWPTPVPRLSSE</sequence>
<dbReference type="Gene3D" id="1.20.1280.50">
    <property type="match status" value="1"/>
</dbReference>
<feature type="domain" description="F-box" evidence="2">
    <location>
        <begin position="2"/>
        <end position="42"/>
    </location>
</feature>
<dbReference type="Proteomes" id="UP001457282">
    <property type="component" value="Unassembled WGS sequence"/>
</dbReference>
<evidence type="ECO:0000313" key="4">
    <source>
        <dbReference type="Proteomes" id="UP001457282"/>
    </source>
</evidence>
<dbReference type="EMBL" id="JBEDUW010000004">
    <property type="protein sequence ID" value="KAK9933728.1"/>
    <property type="molecule type" value="Genomic_DNA"/>
</dbReference>
<evidence type="ECO:0000259" key="2">
    <source>
        <dbReference type="Pfam" id="PF00646"/>
    </source>
</evidence>
<dbReference type="CDD" id="cd22157">
    <property type="entry name" value="F-box_AtFBW1-like"/>
    <property type="match status" value="1"/>
</dbReference>
<gene>
    <name evidence="3" type="ORF">M0R45_020905</name>
</gene>
<dbReference type="InterPro" id="IPR001810">
    <property type="entry name" value="F-box_dom"/>
</dbReference>
<evidence type="ECO:0000313" key="3">
    <source>
        <dbReference type="EMBL" id="KAK9933728.1"/>
    </source>
</evidence>